<dbReference type="OrthoDB" id="1272877at2"/>
<accession>A0A556MUI2</accession>
<keyword evidence="2" id="KW-1185">Reference proteome</keyword>
<dbReference type="EMBL" id="VLPK01000001">
    <property type="protein sequence ID" value="TSJ43596.1"/>
    <property type="molecule type" value="Genomic_DNA"/>
</dbReference>
<organism evidence="1 2">
    <name type="scientific">Mucilaginibacter corticis</name>
    <dbReference type="NCBI Taxonomy" id="2597670"/>
    <lineage>
        <taxon>Bacteria</taxon>
        <taxon>Pseudomonadati</taxon>
        <taxon>Bacteroidota</taxon>
        <taxon>Sphingobacteriia</taxon>
        <taxon>Sphingobacteriales</taxon>
        <taxon>Sphingobacteriaceae</taxon>
        <taxon>Mucilaginibacter</taxon>
    </lineage>
</organism>
<gene>
    <name evidence="1" type="ORF">FO440_05235</name>
</gene>
<reference evidence="1 2" key="1">
    <citation type="submission" date="2019-07" db="EMBL/GenBank/DDBJ databases">
        <authorList>
            <person name="Huq M.A."/>
        </authorList>
    </citation>
    <scope>NUCLEOTIDE SEQUENCE [LARGE SCALE GENOMIC DNA]</scope>
    <source>
        <strain evidence="1 2">MAH-19</strain>
    </source>
</reference>
<dbReference type="AlphaFoldDB" id="A0A556MUI2"/>
<proteinExistence type="predicted"/>
<dbReference type="PROSITE" id="PS51257">
    <property type="entry name" value="PROKAR_LIPOPROTEIN"/>
    <property type="match status" value="1"/>
</dbReference>
<sequence length="177" mass="19436">MTRKALFVIAILPLFISACGMMQSIVKSTFPYTANITIPKTSVTDKSYAAVSLATSFDQNFSKSGNNGDRVSEVSLISAKLVSEEPARYNIGNIKSIRIYLSAEDGNDEILVATRSDITADVGNTLVLDVDNSTFLDKLVRQPNIRIKMVYELRKNIDTDVSLHLVLSLNAYPAGRK</sequence>
<dbReference type="Proteomes" id="UP000318733">
    <property type="component" value="Unassembled WGS sequence"/>
</dbReference>
<evidence type="ECO:0000313" key="1">
    <source>
        <dbReference type="EMBL" id="TSJ43596.1"/>
    </source>
</evidence>
<comment type="caution">
    <text evidence="1">The sequence shown here is derived from an EMBL/GenBank/DDBJ whole genome shotgun (WGS) entry which is preliminary data.</text>
</comment>
<evidence type="ECO:0000313" key="2">
    <source>
        <dbReference type="Proteomes" id="UP000318733"/>
    </source>
</evidence>
<name>A0A556MUI2_9SPHI</name>
<dbReference type="RefSeq" id="WP_144247162.1">
    <property type="nucleotide sequence ID" value="NZ_VLPK01000001.1"/>
</dbReference>
<protein>
    <submittedName>
        <fullName evidence="1">Uncharacterized protein</fullName>
    </submittedName>
</protein>